<dbReference type="AlphaFoldDB" id="A0A0B7JC82"/>
<dbReference type="GO" id="GO:0102130">
    <property type="term" value="F:malonyl-CoA methyltransferase activity"/>
    <property type="evidence" value="ECO:0007669"/>
    <property type="project" value="UniProtKB-EC"/>
</dbReference>
<evidence type="ECO:0000313" key="10">
    <source>
        <dbReference type="Proteomes" id="UP000241426"/>
    </source>
</evidence>
<reference evidence="9 10" key="1">
    <citation type="submission" date="2018-01" db="EMBL/GenBank/DDBJ databases">
        <title>Whole genome sequencing of Histamine producing bacteria.</title>
        <authorList>
            <person name="Butler K."/>
        </authorList>
    </citation>
    <scope>NUCLEOTIDE SEQUENCE [LARGE SCALE GENOMIC DNA]</scope>
    <source>
        <strain evidence="9 10">FS-7.2</strain>
    </source>
</reference>
<gene>
    <name evidence="8 9" type="primary">bioC</name>
    <name evidence="9" type="ORF">C9J27_02125</name>
</gene>
<dbReference type="InterPro" id="IPR011814">
    <property type="entry name" value="BioC"/>
</dbReference>
<sequence>MLDSLIDKSAFSIDLSKKQAIANAFGRAAQHYDKSAAFQRQVGHQLLSLMPTRSSVISTPRVIDLGCGTGYFSAMLHQQGFAVTAADLSTAMLLQAQQRCGQDCQYLQTDAEKIVMADNSYDLAFSNLALQWCDDLSVPLRELRRVVRSEGRIFFTTLIDGSLGELKQAWSQIDTQQHVNTFKSQHVIAAEIARSGLVIEALECKPITVYYPTAMKLMKDLKGIGATHLQQQRQSGLIGRQTFIDLEDAYERFRLDSGLLPATYQVCFGVLINE</sequence>
<accession>A0A2T3KP68</accession>
<comment type="caution">
    <text evidence="9">The sequence shown here is derived from an EMBL/GenBank/DDBJ whole genome shotgun (WGS) entry which is preliminary data.</text>
</comment>
<dbReference type="Proteomes" id="UP000241426">
    <property type="component" value="Unassembled WGS sequence"/>
</dbReference>
<dbReference type="RefSeq" id="WP_036795170.1">
    <property type="nucleotide sequence ID" value="NZ_LN794352.1"/>
</dbReference>
<dbReference type="GO" id="GO:0032259">
    <property type="term" value="P:methylation"/>
    <property type="evidence" value="ECO:0007669"/>
    <property type="project" value="UniProtKB-KW"/>
</dbReference>
<dbReference type="GO" id="GO:0009102">
    <property type="term" value="P:biotin biosynthetic process"/>
    <property type="evidence" value="ECO:0007669"/>
    <property type="project" value="UniProtKB-UniRule"/>
</dbReference>
<name>A0A0B7JC82_9GAMM</name>
<accession>A0A0B7JC82</accession>
<dbReference type="GO" id="GO:0008757">
    <property type="term" value="F:S-adenosylmethionine-dependent methyltransferase activity"/>
    <property type="evidence" value="ECO:0007669"/>
    <property type="project" value="InterPro"/>
</dbReference>
<dbReference type="EMBL" id="PYNF01000001">
    <property type="protein sequence ID" value="PSV01883.1"/>
    <property type="molecule type" value="Genomic_DNA"/>
</dbReference>
<evidence type="ECO:0000256" key="2">
    <source>
        <dbReference type="ARBA" id="ARBA00004746"/>
    </source>
</evidence>
<comment type="pathway">
    <text evidence="2 8">Cofactor biosynthesis; biotin biosynthesis.</text>
</comment>
<dbReference type="GO" id="GO:0010340">
    <property type="term" value="F:carboxyl-O-methyltransferase activity"/>
    <property type="evidence" value="ECO:0007669"/>
    <property type="project" value="UniProtKB-UniRule"/>
</dbReference>
<keyword evidence="6 8" id="KW-0949">S-adenosyl-L-methionine</keyword>
<evidence type="ECO:0000256" key="1">
    <source>
        <dbReference type="ARBA" id="ARBA00000852"/>
    </source>
</evidence>
<dbReference type="NCBIfam" id="TIGR02072">
    <property type="entry name" value="BioC"/>
    <property type="match status" value="1"/>
</dbReference>
<dbReference type="UniPathway" id="UPA00078"/>
<evidence type="ECO:0000256" key="3">
    <source>
        <dbReference type="ARBA" id="ARBA00012327"/>
    </source>
</evidence>
<evidence type="ECO:0000256" key="7">
    <source>
        <dbReference type="ARBA" id="ARBA00022756"/>
    </source>
</evidence>
<protein>
    <recommendedName>
        <fullName evidence="3 8">Malonyl-[acyl-carrier protein] O-methyltransferase</fullName>
        <shortName evidence="8">Malonyl-ACP O-methyltransferase</shortName>
        <ecNumber evidence="3 8">2.1.1.197</ecNumber>
    </recommendedName>
    <alternativeName>
        <fullName evidence="8">Biotin synthesis protein BioC</fullName>
    </alternativeName>
</protein>
<dbReference type="eggNOG" id="COG2226">
    <property type="taxonomic scope" value="Bacteria"/>
</dbReference>
<dbReference type="Gene3D" id="3.40.50.150">
    <property type="entry name" value="Vaccinia Virus protein VP39"/>
    <property type="match status" value="1"/>
</dbReference>
<keyword evidence="7 8" id="KW-0093">Biotin biosynthesis</keyword>
<dbReference type="HAMAP" id="MF_00835">
    <property type="entry name" value="BioC"/>
    <property type="match status" value="1"/>
</dbReference>
<dbReference type="InterPro" id="IPR029063">
    <property type="entry name" value="SAM-dependent_MTases_sf"/>
</dbReference>
<evidence type="ECO:0000256" key="4">
    <source>
        <dbReference type="ARBA" id="ARBA00022603"/>
    </source>
</evidence>
<dbReference type="SUPFAM" id="SSF53335">
    <property type="entry name" value="S-adenosyl-L-methionine-dependent methyltransferases"/>
    <property type="match status" value="1"/>
</dbReference>
<comment type="catalytic activity">
    <reaction evidence="1 8">
        <text>malonyl-[ACP] + S-adenosyl-L-methionine = malonyl-[ACP] methyl ester + S-adenosyl-L-homocysteine</text>
        <dbReference type="Rhea" id="RHEA:17105"/>
        <dbReference type="Rhea" id="RHEA-COMP:9623"/>
        <dbReference type="Rhea" id="RHEA-COMP:9954"/>
        <dbReference type="ChEBI" id="CHEBI:57856"/>
        <dbReference type="ChEBI" id="CHEBI:59789"/>
        <dbReference type="ChEBI" id="CHEBI:78449"/>
        <dbReference type="ChEBI" id="CHEBI:78845"/>
        <dbReference type="EC" id="2.1.1.197"/>
    </reaction>
</comment>
<comment type="function">
    <text evidence="8">Converts the free carboxyl group of a malonyl-thioester to its methyl ester by transfer of a methyl group from S-adenosyl-L-methionine (SAM). It allows to synthesize pimeloyl-ACP via the fatty acid synthetic pathway.</text>
</comment>
<dbReference type="GeneID" id="29944044"/>
<comment type="similarity">
    <text evidence="8">Belongs to the methyltransferase superfamily.</text>
</comment>
<dbReference type="Pfam" id="PF08241">
    <property type="entry name" value="Methyltransf_11"/>
    <property type="match status" value="1"/>
</dbReference>
<organism evidence="9 10">
    <name type="scientific">Photobacterium kishitanii</name>
    <dbReference type="NCBI Taxonomy" id="318456"/>
    <lineage>
        <taxon>Bacteria</taxon>
        <taxon>Pseudomonadati</taxon>
        <taxon>Pseudomonadota</taxon>
        <taxon>Gammaproteobacteria</taxon>
        <taxon>Vibrionales</taxon>
        <taxon>Vibrionaceae</taxon>
        <taxon>Photobacterium</taxon>
    </lineage>
</organism>
<dbReference type="PANTHER" id="PTHR13090:SF1">
    <property type="entry name" value="ARGININE-HYDROXYLASE NDUFAF5, MITOCHONDRIAL"/>
    <property type="match status" value="1"/>
</dbReference>
<proteinExistence type="inferred from homology"/>
<dbReference type="PANTHER" id="PTHR13090">
    <property type="entry name" value="ARGININE-HYDROXYLASE NDUFAF5, MITOCHONDRIAL"/>
    <property type="match status" value="1"/>
</dbReference>
<dbReference type="CDD" id="cd02440">
    <property type="entry name" value="AdoMet_MTases"/>
    <property type="match status" value="1"/>
</dbReference>
<dbReference type="InterPro" id="IPR050602">
    <property type="entry name" value="Malonyl-ACP_OMT"/>
</dbReference>
<evidence type="ECO:0000256" key="5">
    <source>
        <dbReference type="ARBA" id="ARBA00022679"/>
    </source>
</evidence>
<keyword evidence="5 8" id="KW-0808">Transferase</keyword>
<evidence type="ECO:0000256" key="8">
    <source>
        <dbReference type="HAMAP-Rule" id="MF_00835"/>
    </source>
</evidence>
<keyword evidence="4 8" id="KW-0489">Methyltransferase</keyword>
<dbReference type="EC" id="2.1.1.197" evidence="3 8"/>
<evidence type="ECO:0000256" key="6">
    <source>
        <dbReference type="ARBA" id="ARBA00022691"/>
    </source>
</evidence>
<dbReference type="InterPro" id="IPR013216">
    <property type="entry name" value="Methyltransf_11"/>
</dbReference>
<evidence type="ECO:0000313" key="9">
    <source>
        <dbReference type="EMBL" id="PSV01883.1"/>
    </source>
</evidence>